<dbReference type="GO" id="GO:0005669">
    <property type="term" value="C:transcription factor TFIID complex"/>
    <property type="evidence" value="ECO:0007669"/>
    <property type="project" value="InterPro"/>
</dbReference>
<evidence type="ECO:0000313" key="5">
    <source>
        <dbReference type="EMBL" id="OWP04198.1"/>
    </source>
</evidence>
<reference evidence="5 6" key="1">
    <citation type="submission" date="2017-04" db="EMBL/GenBank/DDBJ databases">
        <title>Draft genome sequence of Marssonina coronaria NL1: causal agent of apple blotch.</title>
        <authorList>
            <person name="Cheng Q."/>
        </authorList>
    </citation>
    <scope>NUCLEOTIDE SEQUENCE [LARGE SCALE GENOMIC DNA]</scope>
    <source>
        <strain evidence="5 6">NL1</strain>
    </source>
</reference>
<dbReference type="Proteomes" id="UP000242519">
    <property type="component" value="Unassembled WGS sequence"/>
</dbReference>
<dbReference type="GO" id="GO:0004402">
    <property type="term" value="F:histone acetyltransferase activity"/>
    <property type="evidence" value="ECO:0007669"/>
    <property type="project" value="InterPro"/>
</dbReference>
<dbReference type="PANTHER" id="PTHR13900">
    <property type="entry name" value="TRANSCRIPTION INITIATION FACTOR TFIID"/>
    <property type="match status" value="1"/>
</dbReference>
<dbReference type="OrthoDB" id="5752at2759"/>
<keyword evidence="6" id="KW-1185">Reference proteome</keyword>
<feature type="region of interest" description="Disordered" evidence="3">
    <location>
        <begin position="867"/>
        <end position="909"/>
    </location>
</feature>
<feature type="domain" description="Transcription initiation factor TFIID subunit 1 histone acetyltransferase" evidence="4">
    <location>
        <begin position="410"/>
        <end position="867"/>
    </location>
</feature>
<evidence type="ECO:0000256" key="3">
    <source>
        <dbReference type="SAM" id="MobiDB-lite"/>
    </source>
</evidence>
<feature type="region of interest" description="Disordered" evidence="3">
    <location>
        <begin position="55"/>
        <end position="156"/>
    </location>
</feature>
<sequence length="1103" mass="122967">MEDEPVFETVDWKRQEEEDDQRIADVFAVFDQPQDGRPKLDLSKPLDMGVKAADALDYEDISDDDLPEEEEASGNKFDDAPGLTDDAMGKDDLFGDDDDDLFGDNERASSPFRPEEHDEQTQIPRMPQEDGVLSFPSLESQNPQRPEQPEVDLRELNFPTYVASQEADMPLGEEETNKYLAEEWPGYEKDSILDFTQLFPPKHAFYIPKAPLKLPKPVNPTKVSLNLAPDTEKSFRTAGPAQSDKYARLAEAEAKGLVAIMDESEEEGDSEDEFDYTPIPRQDKVGGLTLLDLEIICADFESHLDAVPPAPAEEIEEAQDDWEREFLGSSQKRKAVDPDFVFKPRFPMPNFDNFEKMTSQVAKRVVLDLNDPNLLVDIQQFNPDVKRRRLDSGKFKRGGNDVASTLRQRFNFSNDEAYALLKENHGKVRATVGNIAIEHSLPAQKLQWPYYRLKLDVAEARRYHRPSLKFGKFVEKSVQFTKPGLRKSKVMREVPVVEAYKTTKDLSLSDQYSTATLIEYSEEHPTVLSNFGMGNRIINYYRRKNAEDKEAPAKPADRVGDTTVLLPEDRSPFAIFGSVEPGETVRTIHNAMYRAPIFKHEPKSNDFLVVRSSTGVDGTSWYIRNIDNLFVAGQQLPSMEIPGPHARRVTNASKNRIRMIAFRQIRRDPKSEVSLGALTRHIADHTDLQARQKIKEFMAYNKPDKMWRLKDSEGPIPDQAGIRAMVKPEDVCSIDAMQVGSRHLLDAGYTVEKDDLDTYQEGAQGMAQKLAPWNTTKAFVEASAEKAMLELHGGGDPTGCGLGISMIKTSMKGGYLEGIQNGELSTAAARVALDRKANNGHHYNVKAQQNLYSDAISRIWNAQKNDLSNQTQKDEMDTDCPENPSFAAARETRGTSPGSPGAFSSYSEGSGQKVLKITRTIRNAYNQEEEVEEIITDQKVITMYNKRKLEEKLADMDVYKLEQTGDSETDRLALARVKDELDRLEKNRLRRLHREKSKNAVKNGISKSSTINVKGPRPAGDGLVSPSSTPTPSIEKPTGTSRKCANCGQAGHIKTNKKLCPMLNGSMSAPGNDSFGGGGFGSDTGGFGPSVGGSFSASTPSFS</sequence>
<feature type="region of interest" description="Disordered" evidence="3">
    <location>
        <begin position="994"/>
        <end position="1045"/>
    </location>
</feature>
<organism evidence="5 6">
    <name type="scientific">Diplocarpon coronariae</name>
    <dbReference type="NCBI Taxonomy" id="2795749"/>
    <lineage>
        <taxon>Eukaryota</taxon>
        <taxon>Fungi</taxon>
        <taxon>Dikarya</taxon>
        <taxon>Ascomycota</taxon>
        <taxon>Pezizomycotina</taxon>
        <taxon>Leotiomycetes</taxon>
        <taxon>Helotiales</taxon>
        <taxon>Drepanopezizaceae</taxon>
        <taxon>Diplocarpon</taxon>
    </lineage>
</organism>
<dbReference type="InParanoid" id="A0A218Z888"/>
<feature type="compositionally biased region" description="Gly residues" evidence="3">
    <location>
        <begin position="1074"/>
        <end position="1091"/>
    </location>
</feature>
<dbReference type="STRING" id="503106.A0A218Z888"/>
<dbReference type="FunCoup" id="A0A218Z888">
    <property type="interactions" value="373"/>
</dbReference>
<dbReference type="Pfam" id="PF12157">
    <property type="entry name" value="DUF3591"/>
    <property type="match status" value="1"/>
</dbReference>
<dbReference type="PANTHER" id="PTHR13900:SF0">
    <property type="entry name" value="TRANSCRIPTION INITIATION FACTOR TFIID SUBUNIT 1"/>
    <property type="match status" value="1"/>
</dbReference>
<dbReference type="InterPro" id="IPR040240">
    <property type="entry name" value="TAF1"/>
</dbReference>
<dbReference type="AlphaFoldDB" id="A0A218Z888"/>
<feature type="region of interest" description="Disordered" evidence="3">
    <location>
        <begin position="28"/>
        <end position="47"/>
    </location>
</feature>
<evidence type="ECO:0000256" key="1">
    <source>
        <dbReference type="ARBA" id="ARBA00004123"/>
    </source>
</evidence>
<evidence type="ECO:0000259" key="4">
    <source>
        <dbReference type="Pfam" id="PF12157"/>
    </source>
</evidence>
<proteinExistence type="predicted"/>
<dbReference type="EMBL" id="MZNU01000124">
    <property type="protein sequence ID" value="OWP04198.1"/>
    <property type="molecule type" value="Genomic_DNA"/>
</dbReference>
<name>A0A218Z888_9HELO</name>
<evidence type="ECO:0000256" key="2">
    <source>
        <dbReference type="ARBA" id="ARBA00023242"/>
    </source>
</evidence>
<feature type="compositionally biased region" description="Polar residues" evidence="3">
    <location>
        <begin position="1025"/>
        <end position="1043"/>
    </location>
</feature>
<evidence type="ECO:0000313" key="6">
    <source>
        <dbReference type="Proteomes" id="UP000242519"/>
    </source>
</evidence>
<comment type="subcellular location">
    <subcellularLocation>
        <location evidence="1">Nucleus</location>
    </subcellularLocation>
</comment>
<dbReference type="GO" id="GO:0051123">
    <property type="term" value="P:RNA polymerase II preinitiation complex assembly"/>
    <property type="evidence" value="ECO:0007669"/>
    <property type="project" value="TreeGrafter"/>
</dbReference>
<feature type="compositionally biased region" description="Low complexity" evidence="3">
    <location>
        <begin position="1092"/>
        <end position="1103"/>
    </location>
</feature>
<feature type="compositionally biased region" description="Basic and acidic residues" evidence="3">
    <location>
        <begin position="34"/>
        <end position="44"/>
    </location>
</feature>
<dbReference type="InterPro" id="IPR022591">
    <property type="entry name" value="TAF1_HAT_dom"/>
</dbReference>
<keyword evidence="2" id="KW-0539">Nucleus</keyword>
<accession>A0A218Z888</accession>
<feature type="compositionally biased region" description="Acidic residues" evidence="3">
    <location>
        <begin position="94"/>
        <end position="103"/>
    </location>
</feature>
<comment type="caution">
    <text evidence="5">The sequence shown here is derived from an EMBL/GenBank/DDBJ whole genome shotgun (WGS) entry which is preliminary data.</text>
</comment>
<protein>
    <recommendedName>
        <fullName evidence="4">Transcription initiation factor TFIID subunit 1 histone acetyltransferase domain-containing protein</fullName>
    </recommendedName>
</protein>
<feature type="region of interest" description="Disordered" evidence="3">
    <location>
        <begin position="1070"/>
        <end position="1103"/>
    </location>
</feature>
<gene>
    <name evidence="5" type="ORF">B2J93_2518</name>
</gene>
<feature type="compositionally biased region" description="Polar residues" evidence="3">
    <location>
        <begin position="894"/>
        <end position="909"/>
    </location>
</feature>
<feature type="compositionally biased region" description="Acidic residues" evidence="3">
    <location>
        <begin position="56"/>
        <end position="72"/>
    </location>
</feature>
<dbReference type="GO" id="GO:0017025">
    <property type="term" value="F:TBP-class protein binding"/>
    <property type="evidence" value="ECO:0007669"/>
    <property type="project" value="InterPro"/>
</dbReference>
<dbReference type="GO" id="GO:0016251">
    <property type="term" value="F:RNA polymerase II general transcription initiation factor activity"/>
    <property type="evidence" value="ECO:0007669"/>
    <property type="project" value="InterPro"/>
</dbReference>